<dbReference type="SUPFAM" id="SSF51445">
    <property type="entry name" value="(Trans)glycosidases"/>
    <property type="match status" value="1"/>
</dbReference>
<protein>
    <recommendedName>
        <fullName evidence="7">Glucan endo-1,3-beta-D-glucosidase</fullName>
    </recommendedName>
</protein>
<comment type="similarity">
    <text evidence="1 4">Belongs to the glycosyl hydrolase 17 family.</text>
</comment>
<dbReference type="Proteomes" id="UP000631114">
    <property type="component" value="Unassembled WGS sequence"/>
</dbReference>
<evidence type="ECO:0008006" key="7">
    <source>
        <dbReference type="Google" id="ProtNLM"/>
    </source>
</evidence>
<dbReference type="EMBL" id="JADFTS010000005">
    <property type="protein sequence ID" value="KAF9604115.1"/>
    <property type="molecule type" value="Genomic_DNA"/>
</dbReference>
<organism evidence="5 6">
    <name type="scientific">Coptis chinensis</name>
    <dbReference type="NCBI Taxonomy" id="261450"/>
    <lineage>
        <taxon>Eukaryota</taxon>
        <taxon>Viridiplantae</taxon>
        <taxon>Streptophyta</taxon>
        <taxon>Embryophyta</taxon>
        <taxon>Tracheophyta</taxon>
        <taxon>Spermatophyta</taxon>
        <taxon>Magnoliopsida</taxon>
        <taxon>Ranunculales</taxon>
        <taxon>Ranunculaceae</taxon>
        <taxon>Coptidoideae</taxon>
        <taxon>Coptis</taxon>
    </lineage>
</organism>
<dbReference type="AlphaFoldDB" id="A0A835HNH7"/>
<evidence type="ECO:0000256" key="1">
    <source>
        <dbReference type="ARBA" id="ARBA00008773"/>
    </source>
</evidence>
<evidence type="ECO:0000313" key="5">
    <source>
        <dbReference type="EMBL" id="KAF9604115.1"/>
    </source>
</evidence>
<gene>
    <name evidence="5" type="ORF">IFM89_002790</name>
</gene>
<keyword evidence="2" id="KW-0378">Hydrolase</keyword>
<comment type="caution">
    <text evidence="5">The sequence shown here is derived from an EMBL/GenBank/DDBJ whole genome shotgun (WGS) entry which is preliminary data.</text>
</comment>
<dbReference type="InterPro" id="IPR044965">
    <property type="entry name" value="Glyco_hydro_17_plant"/>
</dbReference>
<dbReference type="PANTHER" id="PTHR32227">
    <property type="entry name" value="GLUCAN ENDO-1,3-BETA-GLUCOSIDASE BG1-RELATED-RELATED"/>
    <property type="match status" value="1"/>
</dbReference>
<evidence type="ECO:0000256" key="2">
    <source>
        <dbReference type="ARBA" id="ARBA00022801"/>
    </source>
</evidence>
<reference evidence="5 6" key="1">
    <citation type="submission" date="2020-10" db="EMBL/GenBank/DDBJ databases">
        <title>The Coptis chinensis genome and diversification of protoberbering-type alkaloids.</title>
        <authorList>
            <person name="Wang B."/>
            <person name="Shu S."/>
            <person name="Song C."/>
            <person name="Liu Y."/>
        </authorList>
    </citation>
    <scope>NUCLEOTIDE SEQUENCE [LARGE SCALE GENOMIC DNA]</scope>
    <source>
        <strain evidence="5">HL-2020</strain>
        <tissue evidence="5">Leaf</tissue>
    </source>
</reference>
<proteinExistence type="inferred from homology"/>
<dbReference type="OrthoDB" id="1938138at2759"/>
<name>A0A835HNH7_9MAGN</name>
<dbReference type="GO" id="GO:0004553">
    <property type="term" value="F:hydrolase activity, hydrolyzing O-glycosyl compounds"/>
    <property type="evidence" value="ECO:0007669"/>
    <property type="project" value="InterPro"/>
</dbReference>
<dbReference type="InterPro" id="IPR000490">
    <property type="entry name" value="Glyco_hydro_17"/>
</dbReference>
<dbReference type="InterPro" id="IPR017853">
    <property type="entry name" value="GH"/>
</dbReference>
<dbReference type="Pfam" id="PF00332">
    <property type="entry name" value="Glyco_hydro_17"/>
    <property type="match status" value="1"/>
</dbReference>
<evidence type="ECO:0000313" key="6">
    <source>
        <dbReference type="Proteomes" id="UP000631114"/>
    </source>
</evidence>
<evidence type="ECO:0000256" key="3">
    <source>
        <dbReference type="ARBA" id="ARBA00023295"/>
    </source>
</evidence>
<sequence length="232" mass="25255">MEKENGVSTSAVASVLLAFVITFFRGVQGTIGVNYGTVANDLPPVEEAAQFLLQKTVINRVRLFNANPSTLRAFAHTGIEVTITVPNKQIPDLAKLSFAQQWISTHVLPYTLATNIVHILVALVGMSLDHQIKLSTPHSLGILSSSSPPSTGKFRKGYDTVVLKPLFSFLKATSSPFMINPYPFFGCSADTLDYALFRPNAGVQDDNTQLRHTNMLDGQLDAIFSALKLLGF</sequence>
<keyword evidence="6" id="KW-1185">Reference proteome</keyword>
<evidence type="ECO:0000256" key="4">
    <source>
        <dbReference type="RuleBase" id="RU004335"/>
    </source>
</evidence>
<accession>A0A835HNH7</accession>
<dbReference type="Gene3D" id="3.20.20.80">
    <property type="entry name" value="Glycosidases"/>
    <property type="match status" value="2"/>
</dbReference>
<dbReference type="GO" id="GO:0005975">
    <property type="term" value="P:carbohydrate metabolic process"/>
    <property type="evidence" value="ECO:0007669"/>
    <property type="project" value="InterPro"/>
</dbReference>
<keyword evidence="3" id="KW-0326">Glycosidase</keyword>